<sequence>SVILTPPSRKPDKFPVKRCSDGTFVHPFHVCESDINKHATWSASNLPLLHCDNGRRVHYTLHCDGVDDCGDGSDEQFCIEVNMPFVYFYLGRICRTTHETISHAGSCNGMKDCHSGSDEKGCTRCSQWGLYFCTLRAECLPRSYVSYIGYECLPDTDYEQLYGHPENLCPVDRSSQSSLITVDFDGFGMAS</sequence>
<dbReference type="EMBL" id="JACVVK020000270">
    <property type="protein sequence ID" value="KAK7480944.1"/>
    <property type="molecule type" value="Genomic_DNA"/>
</dbReference>
<keyword evidence="4" id="KW-1185">Reference proteome</keyword>
<dbReference type="Proteomes" id="UP001519460">
    <property type="component" value="Unassembled WGS sequence"/>
</dbReference>
<dbReference type="Pfam" id="PF00057">
    <property type="entry name" value="Ldl_recept_a"/>
    <property type="match status" value="1"/>
</dbReference>
<accession>A0ABD0K1M5</accession>
<feature type="disulfide bond" evidence="2">
    <location>
        <begin position="51"/>
        <end position="69"/>
    </location>
</feature>
<dbReference type="CDD" id="cd00112">
    <property type="entry name" value="LDLa"/>
    <property type="match status" value="1"/>
</dbReference>
<reference evidence="3 4" key="1">
    <citation type="journal article" date="2023" name="Sci. Data">
        <title>Genome assembly of the Korean intertidal mud-creeper Batillaria attramentaria.</title>
        <authorList>
            <person name="Patra A.K."/>
            <person name="Ho P.T."/>
            <person name="Jun S."/>
            <person name="Lee S.J."/>
            <person name="Kim Y."/>
            <person name="Won Y.J."/>
        </authorList>
    </citation>
    <scope>NUCLEOTIDE SEQUENCE [LARGE SCALE GENOMIC DNA]</scope>
    <source>
        <strain evidence="3">Wonlab-2016</strain>
    </source>
</reference>
<dbReference type="Gene3D" id="4.10.400.10">
    <property type="entry name" value="Low-density Lipoprotein Receptor"/>
    <property type="match status" value="2"/>
</dbReference>
<comment type="caution">
    <text evidence="3">The sequence shown here is derived from an EMBL/GenBank/DDBJ whole genome shotgun (WGS) entry which is preliminary data.</text>
</comment>
<evidence type="ECO:0000313" key="4">
    <source>
        <dbReference type="Proteomes" id="UP001519460"/>
    </source>
</evidence>
<feature type="non-terminal residue" evidence="3">
    <location>
        <position position="1"/>
    </location>
</feature>
<evidence type="ECO:0000313" key="3">
    <source>
        <dbReference type="EMBL" id="KAK7480944.1"/>
    </source>
</evidence>
<feature type="non-terminal residue" evidence="3">
    <location>
        <position position="191"/>
    </location>
</feature>
<evidence type="ECO:0000256" key="2">
    <source>
        <dbReference type="PROSITE-ProRule" id="PRU00124"/>
    </source>
</evidence>
<dbReference type="InterPro" id="IPR002172">
    <property type="entry name" value="LDrepeatLR_classA_rpt"/>
</dbReference>
<organism evidence="3 4">
    <name type="scientific">Batillaria attramentaria</name>
    <dbReference type="NCBI Taxonomy" id="370345"/>
    <lineage>
        <taxon>Eukaryota</taxon>
        <taxon>Metazoa</taxon>
        <taxon>Spiralia</taxon>
        <taxon>Lophotrochozoa</taxon>
        <taxon>Mollusca</taxon>
        <taxon>Gastropoda</taxon>
        <taxon>Caenogastropoda</taxon>
        <taxon>Sorbeoconcha</taxon>
        <taxon>Cerithioidea</taxon>
        <taxon>Batillariidae</taxon>
        <taxon>Batillaria</taxon>
    </lineage>
</organism>
<name>A0ABD0K1M5_9CAEN</name>
<dbReference type="PANTHER" id="PTHR22722">
    <property type="entry name" value="LOW-DENSITY LIPOPROTEIN RECEPTOR-RELATED PROTEIN 2-RELATED"/>
    <property type="match status" value="1"/>
</dbReference>
<evidence type="ECO:0000256" key="1">
    <source>
        <dbReference type="ARBA" id="ARBA00023157"/>
    </source>
</evidence>
<dbReference type="AlphaFoldDB" id="A0ABD0K1M5"/>
<dbReference type="SUPFAM" id="SSF57424">
    <property type="entry name" value="LDL receptor-like module"/>
    <property type="match status" value="2"/>
</dbReference>
<dbReference type="InterPro" id="IPR051221">
    <property type="entry name" value="LDLR-related"/>
</dbReference>
<comment type="caution">
    <text evidence="2">Lacks conserved residue(s) required for the propagation of feature annotation.</text>
</comment>
<feature type="disulfide bond" evidence="2">
    <location>
        <begin position="63"/>
        <end position="78"/>
    </location>
</feature>
<gene>
    <name evidence="3" type="ORF">BaRGS_00027759</name>
</gene>
<dbReference type="InterPro" id="IPR036055">
    <property type="entry name" value="LDL_receptor-like_sf"/>
</dbReference>
<proteinExistence type="predicted"/>
<protein>
    <submittedName>
        <fullName evidence="3">Uncharacterized protein</fullName>
    </submittedName>
</protein>
<dbReference type="SMART" id="SM00192">
    <property type="entry name" value="LDLa"/>
    <property type="match status" value="2"/>
</dbReference>
<keyword evidence="1 2" id="KW-1015">Disulfide bond</keyword>
<dbReference type="PROSITE" id="PS50068">
    <property type="entry name" value="LDLRA_2"/>
    <property type="match status" value="1"/>
</dbReference>
<dbReference type="PRINTS" id="PR00261">
    <property type="entry name" value="LDLRECEPTOR"/>
</dbReference>